<protein>
    <submittedName>
        <fullName evidence="2">(northern house mosquito) hypothetical protein</fullName>
    </submittedName>
</protein>
<keyword evidence="1" id="KW-0472">Membrane</keyword>
<keyword evidence="1" id="KW-1133">Transmembrane helix</keyword>
<feature type="transmembrane region" description="Helical" evidence="1">
    <location>
        <begin position="20"/>
        <end position="41"/>
    </location>
</feature>
<sequence length="101" mass="11415">MSVVWGLGQVCRIVIRVWLNFAWMSIFWTGPAVVGSQGLWLSRRVQQLRFWTNRVHRAGRAAQMHTNSAPNVDDCCCSSADDDLIARTNTRSLADVTHSRV</sequence>
<accession>A0A8D8F4Y9</accession>
<proteinExistence type="predicted"/>
<evidence type="ECO:0000256" key="1">
    <source>
        <dbReference type="SAM" id="Phobius"/>
    </source>
</evidence>
<keyword evidence="1" id="KW-0812">Transmembrane</keyword>
<dbReference type="EMBL" id="HBUE01032272">
    <property type="protein sequence ID" value="CAG6457094.1"/>
    <property type="molecule type" value="Transcribed_RNA"/>
</dbReference>
<name>A0A8D8F4Y9_CULPI</name>
<reference evidence="2" key="1">
    <citation type="submission" date="2021-05" db="EMBL/GenBank/DDBJ databases">
        <authorList>
            <person name="Alioto T."/>
            <person name="Alioto T."/>
            <person name="Gomez Garrido J."/>
        </authorList>
    </citation>
    <scope>NUCLEOTIDE SEQUENCE</scope>
</reference>
<dbReference type="AlphaFoldDB" id="A0A8D8F4Y9"/>
<evidence type="ECO:0000313" key="2">
    <source>
        <dbReference type="EMBL" id="CAG6457094.1"/>
    </source>
</evidence>
<organism evidence="2">
    <name type="scientific">Culex pipiens</name>
    <name type="common">House mosquito</name>
    <dbReference type="NCBI Taxonomy" id="7175"/>
    <lineage>
        <taxon>Eukaryota</taxon>
        <taxon>Metazoa</taxon>
        <taxon>Ecdysozoa</taxon>
        <taxon>Arthropoda</taxon>
        <taxon>Hexapoda</taxon>
        <taxon>Insecta</taxon>
        <taxon>Pterygota</taxon>
        <taxon>Neoptera</taxon>
        <taxon>Endopterygota</taxon>
        <taxon>Diptera</taxon>
        <taxon>Nematocera</taxon>
        <taxon>Culicoidea</taxon>
        <taxon>Culicidae</taxon>
        <taxon>Culicinae</taxon>
        <taxon>Culicini</taxon>
        <taxon>Culex</taxon>
        <taxon>Culex</taxon>
    </lineage>
</organism>